<dbReference type="GO" id="GO:0046527">
    <property type="term" value="F:glucosyltransferase activity"/>
    <property type="evidence" value="ECO:0007669"/>
    <property type="project" value="TreeGrafter"/>
</dbReference>
<feature type="domain" description="1,3-beta-glucan synthase component FKS1-like" evidence="3">
    <location>
        <begin position="153"/>
        <end position="291"/>
    </location>
</feature>
<feature type="transmembrane region" description="Helical" evidence="2">
    <location>
        <begin position="449"/>
        <end position="470"/>
    </location>
</feature>
<reference evidence="4 5" key="1">
    <citation type="journal article" date="2024" name="Nat. Commun.">
        <title>Phylogenomics reveals the evolutionary origins of lichenization in chlorophyte algae.</title>
        <authorList>
            <person name="Puginier C."/>
            <person name="Libourel C."/>
            <person name="Otte J."/>
            <person name="Skaloud P."/>
            <person name="Haon M."/>
            <person name="Grisel S."/>
            <person name="Petersen M."/>
            <person name="Berrin J.G."/>
            <person name="Delaux P.M."/>
            <person name="Dal Grande F."/>
            <person name="Keller J."/>
        </authorList>
    </citation>
    <scope>NUCLEOTIDE SEQUENCE [LARGE SCALE GENOMIC DNA]</scope>
    <source>
        <strain evidence="4 5">SAG 2036</strain>
    </source>
</reference>
<keyword evidence="2" id="KW-0812">Transmembrane</keyword>
<feature type="transmembrane region" description="Helical" evidence="2">
    <location>
        <begin position="345"/>
        <end position="363"/>
    </location>
</feature>
<feature type="compositionally biased region" description="Low complexity" evidence="1">
    <location>
        <begin position="406"/>
        <end position="415"/>
    </location>
</feature>
<comment type="caution">
    <text evidence="4">The sequence shown here is derived from an EMBL/GenBank/DDBJ whole genome shotgun (WGS) entry which is preliminary data.</text>
</comment>
<feature type="transmembrane region" description="Helical" evidence="2">
    <location>
        <begin position="618"/>
        <end position="639"/>
    </location>
</feature>
<feature type="transmembrane region" description="Helical" evidence="2">
    <location>
        <begin position="507"/>
        <end position="526"/>
    </location>
</feature>
<dbReference type="InterPro" id="IPR026899">
    <property type="entry name" value="FKS1-like_dom1"/>
</dbReference>
<evidence type="ECO:0000256" key="2">
    <source>
        <dbReference type="SAM" id="Phobius"/>
    </source>
</evidence>
<proteinExistence type="predicted"/>
<dbReference type="Pfam" id="PF14288">
    <property type="entry name" value="FKS1_dom1"/>
    <property type="match status" value="1"/>
</dbReference>
<evidence type="ECO:0000313" key="4">
    <source>
        <dbReference type="EMBL" id="KAK9791384.1"/>
    </source>
</evidence>
<organism evidence="4 5">
    <name type="scientific">Symbiochloris irregularis</name>
    <dbReference type="NCBI Taxonomy" id="706552"/>
    <lineage>
        <taxon>Eukaryota</taxon>
        <taxon>Viridiplantae</taxon>
        <taxon>Chlorophyta</taxon>
        <taxon>core chlorophytes</taxon>
        <taxon>Trebouxiophyceae</taxon>
        <taxon>Trebouxiales</taxon>
        <taxon>Trebouxiaceae</taxon>
        <taxon>Symbiochloris</taxon>
    </lineage>
</organism>
<feature type="region of interest" description="Disordered" evidence="1">
    <location>
        <begin position="403"/>
        <end position="437"/>
    </location>
</feature>
<evidence type="ECO:0000313" key="5">
    <source>
        <dbReference type="Proteomes" id="UP001465755"/>
    </source>
</evidence>
<accession>A0AAW1NS70</accession>
<gene>
    <name evidence="4" type="ORF">WJX73_009386</name>
</gene>
<sequence length="831" mass="92746">MAGPSQRLPAPLASSSAPIAVAPLAPAASLSSPCAASELQRNRIYQVVHRLCQYYGFQSFHASEQGGISRATRFLVTDHLHQLIVEDESRRQQPTTTAIDDTFEKAVLMVHSKVFAPFREWAKHVGLALSDAIVVRRPGMALLGPSNPLERGPLFLEDLALYFCIWTEAANARHLPEGLWWLFWILSRDLLTPATQPRPSSPKSTYASDWEAAKLRPEAFLSAQALQQSTRFTCKVIQPIFTFLAAEVPTNVRRHPDDERGCDTAHRVHYDDVNESFCRRRVVLAAIEAMGIQVHKDGGHTLLAGGCNSCYESLCFWAQQRDWYANHICCKTFVEHRSLLQIFRAFFRLFSFIILLFQGLAIWNWNGTIPPATTVVLTHAGLVLFNSFSTMYLHFRAFLQPTRPTSDSSVYSSDSKQYTGGHQQPAGKLQGGGSMGRHTSVPVGARGSFLRAAALTLASVALNALLWTLYVGEFLDDYAGVAWLQWRGLGWKPRALRGSSVDYLSPYYLAILTYTSIVLLHFVLTLRPGYVTGIIPTSKRVGVLRHRAAEYLQPAENLRVPWPQFLQNVAFWTLALGSKAVFDYFALILPLRDPVRLLAQYNAPWGYFLAVFRVSPNFIAACFDTSLFFTIYAALFGLVKGYLQLNLGFLVNFEDVRSNFHQAPRHYAKVMRPLKSTTKHAGAGLSSVRTLPRNFSAMLSNVRGVFLNQPSAAAFVNLKSLDSQGLSTVAEESSRHGSLPLSSKSAQSGFTEDLELGGQSETSFLRNRIWGQFSEAWHEIVSDLRNSDCLSDQEVRALQFLDLRADRPGTHNINSFIKKKEAKDLPGLYEG</sequence>
<keyword evidence="5" id="KW-1185">Reference proteome</keyword>
<dbReference type="GO" id="GO:0005886">
    <property type="term" value="C:plasma membrane"/>
    <property type="evidence" value="ECO:0007669"/>
    <property type="project" value="TreeGrafter"/>
</dbReference>
<evidence type="ECO:0000259" key="3">
    <source>
        <dbReference type="SMART" id="SM01205"/>
    </source>
</evidence>
<dbReference type="SMART" id="SM01205">
    <property type="entry name" value="FKS1_dom1"/>
    <property type="match status" value="1"/>
</dbReference>
<keyword evidence="2" id="KW-1133">Transmembrane helix</keyword>
<dbReference type="AlphaFoldDB" id="A0AAW1NS70"/>
<dbReference type="Proteomes" id="UP001465755">
    <property type="component" value="Unassembled WGS sequence"/>
</dbReference>
<dbReference type="EMBL" id="JALJOQ010000178">
    <property type="protein sequence ID" value="KAK9791384.1"/>
    <property type="molecule type" value="Genomic_DNA"/>
</dbReference>
<name>A0AAW1NS70_9CHLO</name>
<keyword evidence="2" id="KW-0472">Membrane</keyword>
<feature type="transmembrane region" description="Helical" evidence="2">
    <location>
        <begin position="375"/>
        <end position="395"/>
    </location>
</feature>
<evidence type="ECO:0000256" key="1">
    <source>
        <dbReference type="SAM" id="MobiDB-lite"/>
    </source>
</evidence>
<protein>
    <recommendedName>
        <fullName evidence="3">1,3-beta-glucan synthase component FKS1-like domain-containing protein</fullName>
    </recommendedName>
</protein>
<dbReference type="PANTHER" id="PTHR12741">
    <property type="entry name" value="LYST-INTERACTING PROTEIN LIP5 DOPAMINE RESPONSIVE PROTEIN DRG-1"/>
    <property type="match status" value="1"/>
</dbReference>
<dbReference type="PANTHER" id="PTHR12741:SF48">
    <property type="entry name" value="1,3-BETA-GLUCAN SYNTHASE COMPONENT FKS1-RELATED"/>
    <property type="match status" value="1"/>
</dbReference>